<comment type="caution">
    <text evidence="1">The sequence shown here is derived from an EMBL/GenBank/DDBJ whole genome shotgun (WGS) entry which is preliminary data.</text>
</comment>
<dbReference type="EMBL" id="JACBKZ010000005">
    <property type="protein sequence ID" value="KAF5951028.1"/>
    <property type="molecule type" value="Genomic_DNA"/>
</dbReference>
<accession>A0A7J7HGE1</accession>
<protein>
    <submittedName>
        <fullName evidence="1">Uncharacterized protein</fullName>
    </submittedName>
</protein>
<gene>
    <name evidence="1" type="ORF">HYC85_013021</name>
</gene>
<evidence type="ECO:0000313" key="2">
    <source>
        <dbReference type="Proteomes" id="UP000593564"/>
    </source>
</evidence>
<dbReference type="Proteomes" id="UP000593564">
    <property type="component" value="Unassembled WGS sequence"/>
</dbReference>
<dbReference type="AlphaFoldDB" id="A0A7J7HGE1"/>
<organism evidence="1 2">
    <name type="scientific">Camellia sinensis</name>
    <name type="common">Tea plant</name>
    <name type="synonym">Thea sinensis</name>
    <dbReference type="NCBI Taxonomy" id="4442"/>
    <lineage>
        <taxon>Eukaryota</taxon>
        <taxon>Viridiplantae</taxon>
        <taxon>Streptophyta</taxon>
        <taxon>Embryophyta</taxon>
        <taxon>Tracheophyta</taxon>
        <taxon>Spermatophyta</taxon>
        <taxon>Magnoliopsida</taxon>
        <taxon>eudicotyledons</taxon>
        <taxon>Gunneridae</taxon>
        <taxon>Pentapetalae</taxon>
        <taxon>asterids</taxon>
        <taxon>Ericales</taxon>
        <taxon>Theaceae</taxon>
        <taxon>Camellia</taxon>
    </lineage>
</organism>
<keyword evidence="2" id="KW-1185">Reference proteome</keyword>
<sequence>MAAFPYFDLIINYKGKVGRVFDVDPNMYCYIDALKDVTATVLSHISCSEAIAITLHCDMPGTDRRRLVENDLDVLDMFYVQGRSKTINLYVNIEYSIGMSDGRHKSNVGNENHGVDAVDVEQDYHTVDEITSSYLYMVHYKTYCITNIRSITKYYKTLHKGHYRAITKH</sequence>
<reference evidence="1 2" key="2">
    <citation type="submission" date="2020-07" db="EMBL/GenBank/DDBJ databases">
        <title>Genome assembly of wild tea tree DASZ reveals pedigree and selection history of tea varieties.</title>
        <authorList>
            <person name="Zhang W."/>
        </authorList>
    </citation>
    <scope>NUCLEOTIDE SEQUENCE [LARGE SCALE GENOMIC DNA]</scope>
    <source>
        <strain evidence="2">cv. G240</strain>
        <tissue evidence="1">Leaf</tissue>
    </source>
</reference>
<name>A0A7J7HGE1_CAMSI</name>
<reference evidence="2" key="1">
    <citation type="journal article" date="2020" name="Nat. Commun.">
        <title>Genome assembly of wild tea tree DASZ reveals pedigree and selection history of tea varieties.</title>
        <authorList>
            <person name="Zhang W."/>
            <person name="Zhang Y."/>
            <person name="Qiu H."/>
            <person name="Guo Y."/>
            <person name="Wan H."/>
            <person name="Zhang X."/>
            <person name="Scossa F."/>
            <person name="Alseekh S."/>
            <person name="Zhang Q."/>
            <person name="Wang P."/>
            <person name="Xu L."/>
            <person name="Schmidt M.H."/>
            <person name="Jia X."/>
            <person name="Li D."/>
            <person name="Zhu A."/>
            <person name="Guo F."/>
            <person name="Chen W."/>
            <person name="Ni D."/>
            <person name="Usadel B."/>
            <person name="Fernie A.R."/>
            <person name="Wen W."/>
        </authorList>
    </citation>
    <scope>NUCLEOTIDE SEQUENCE [LARGE SCALE GENOMIC DNA]</scope>
    <source>
        <strain evidence="2">cv. G240</strain>
    </source>
</reference>
<proteinExistence type="predicted"/>
<evidence type="ECO:0000313" key="1">
    <source>
        <dbReference type="EMBL" id="KAF5951028.1"/>
    </source>
</evidence>